<feature type="transmembrane region" description="Helical" evidence="1">
    <location>
        <begin position="39"/>
        <end position="61"/>
    </location>
</feature>
<name>A0A1L9RF55_ASPWE</name>
<protein>
    <submittedName>
        <fullName evidence="2">Uncharacterized protein</fullName>
    </submittedName>
</protein>
<dbReference type="GeneID" id="63754501"/>
<dbReference type="RefSeq" id="XP_040687232.1">
    <property type="nucleotide sequence ID" value="XM_040838653.1"/>
</dbReference>
<accession>A0A1L9RF55</accession>
<organism evidence="2 3">
    <name type="scientific">Aspergillus wentii DTO 134E9</name>
    <dbReference type="NCBI Taxonomy" id="1073089"/>
    <lineage>
        <taxon>Eukaryota</taxon>
        <taxon>Fungi</taxon>
        <taxon>Dikarya</taxon>
        <taxon>Ascomycota</taxon>
        <taxon>Pezizomycotina</taxon>
        <taxon>Eurotiomycetes</taxon>
        <taxon>Eurotiomycetidae</taxon>
        <taxon>Eurotiales</taxon>
        <taxon>Aspergillaceae</taxon>
        <taxon>Aspergillus</taxon>
        <taxon>Aspergillus subgen. Cremei</taxon>
    </lineage>
</organism>
<reference evidence="3" key="1">
    <citation type="journal article" date="2017" name="Genome Biol.">
        <title>Comparative genomics reveals high biological diversity and specific adaptations in the industrially and medically important fungal genus Aspergillus.</title>
        <authorList>
            <person name="de Vries R.P."/>
            <person name="Riley R."/>
            <person name="Wiebenga A."/>
            <person name="Aguilar-Osorio G."/>
            <person name="Amillis S."/>
            <person name="Uchima C.A."/>
            <person name="Anderluh G."/>
            <person name="Asadollahi M."/>
            <person name="Askin M."/>
            <person name="Barry K."/>
            <person name="Battaglia E."/>
            <person name="Bayram O."/>
            <person name="Benocci T."/>
            <person name="Braus-Stromeyer S.A."/>
            <person name="Caldana C."/>
            <person name="Canovas D."/>
            <person name="Cerqueira G.C."/>
            <person name="Chen F."/>
            <person name="Chen W."/>
            <person name="Choi C."/>
            <person name="Clum A."/>
            <person name="Dos Santos R.A."/>
            <person name="Damasio A.R."/>
            <person name="Diallinas G."/>
            <person name="Emri T."/>
            <person name="Fekete E."/>
            <person name="Flipphi M."/>
            <person name="Freyberg S."/>
            <person name="Gallo A."/>
            <person name="Gournas C."/>
            <person name="Habgood R."/>
            <person name="Hainaut M."/>
            <person name="Harispe M.L."/>
            <person name="Henrissat B."/>
            <person name="Hilden K.S."/>
            <person name="Hope R."/>
            <person name="Hossain A."/>
            <person name="Karabika E."/>
            <person name="Karaffa L."/>
            <person name="Karanyi Z."/>
            <person name="Krasevec N."/>
            <person name="Kuo A."/>
            <person name="Kusch H."/>
            <person name="LaButti K."/>
            <person name="Lagendijk E.L."/>
            <person name="Lapidus A."/>
            <person name="Levasseur A."/>
            <person name="Lindquist E."/>
            <person name="Lipzen A."/>
            <person name="Logrieco A.F."/>
            <person name="MacCabe A."/>
            <person name="Maekelae M.R."/>
            <person name="Malavazi I."/>
            <person name="Melin P."/>
            <person name="Meyer V."/>
            <person name="Mielnichuk N."/>
            <person name="Miskei M."/>
            <person name="Molnar A.P."/>
            <person name="Mule G."/>
            <person name="Ngan C.Y."/>
            <person name="Orejas M."/>
            <person name="Orosz E."/>
            <person name="Ouedraogo J.P."/>
            <person name="Overkamp K.M."/>
            <person name="Park H.-S."/>
            <person name="Perrone G."/>
            <person name="Piumi F."/>
            <person name="Punt P.J."/>
            <person name="Ram A.F."/>
            <person name="Ramon A."/>
            <person name="Rauscher S."/>
            <person name="Record E."/>
            <person name="Riano-Pachon D.M."/>
            <person name="Robert V."/>
            <person name="Roehrig J."/>
            <person name="Ruller R."/>
            <person name="Salamov A."/>
            <person name="Salih N.S."/>
            <person name="Samson R.A."/>
            <person name="Sandor E."/>
            <person name="Sanguinetti M."/>
            <person name="Schuetze T."/>
            <person name="Sepcic K."/>
            <person name="Shelest E."/>
            <person name="Sherlock G."/>
            <person name="Sophianopoulou V."/>
            <person name="Squina F.M."/>
            <person name="Sun H."/>
            <person name="Susca A."/>
            <person name="Todd R.B."/>
            <person name="Tsang A."/>
            <person name="Unkles S.E."/>
            <person name="van de Wiele N."/>
            <person name="van Rossen-Uffink D."/>
            <person name="Oliveira J.V."/>
            <person name="Vesth T.C."/>
            <person name="Visser J."/>
            <person name="Yu J.-H."/>
            <person name="Zhou M."/>
            <person name="Andersen M.R."/>
            <person name="Archer D.B."/>
            <person name="Baker S.E."/>
            <person name="Benoit I."/>
            <person name="Brakhage A.A."/>
            <person name="Braus G.H."/>
            <person name="Fischer R."/>
            <person name="Frisvad J.C."/>
            <person name="Goldman G.H."/>
            <person name="Houbraken J."/>
            <person name="Oakley B."/>
            <person name="Pocsi I."/>
            <person name="Scazzocchio C."/>
            <person name="Seiboth B."/>
            <person name="vanKuyk P.A."/>
            <person name="Wortman J."/>
            <person name="Dyer P.S."/>
            <person name="Grigoriev I.V."/>
        </authorList>
    </citation>
    <scope>NUCLEOTIDE SEQUENCE [LARGE SCALE GENOMIC DNA]</scope>
    <source>
        <strain evidence="3">DTO 134E9</strain>
    </source>
</reference>
<sequence length="63" mass="7297">MMCLCYTWSGNFGLMEWDGIVPNNLSFGSQQIESERTMWIFYFLVILIYILHLLSPVSSIACL</sequence>
<dbReference type="AlphaFoldDB" id="A0A1L9RF55"/>
<dbReference type="Proteomes" id="UP000184383">
    <property type="component" value="Unassembled WGS sequence"/>
</dbReference>
<keyword evidence="1" id="KW-1133">Transmembrane helix</keyword>
<evidence type="ECO:0000313" key="3">
    <source>
        <dbReference type="Proteomes" id="UP000184383"/>
    </source>
</evidence>
<keyword evidence="1" id="KW-0472">Membrane</keyword>
<dbReference type="EMBL" id="KV878214">
    <property type="protein sequence ID" value="OJJ33555.1"/>
    <property type="molecule type" value="Genomic_DNA"/>
</dbReference>
<keyword evidence="3" id="KW-1185">Reference proteome</keyword>
<keyword evidence="1" id="KW-0812">Transmembrane</keyword>
<evidence type="ECO:0000313" key="2">
    <source>
        <dbReference type="EMBL" id="OJJ33555.1"/>
    </source>
</evidence>
<evidence type="ECO:0000256" key="1">
    <source>
        <dbReference type="SAM" id="Phobius"/>
    </source>
</evidence>
<dbReference type="VEuPathDB" id="FungiDB:ASPWEDRAFT_624225"/>
<proteinExistence type="predicted"/>
<gene>
    <name evidence="2" type="ORF">ASPWEDRAFT_624225</name>
</gene>